<accession>A0A0F0GEF7</accession>
<dbReference type="EMBL" id="JYJG01000509">
    <property type="protein sequence ID" value="KJK33677.1"/>
    <property type="molecule type" value="Genomic_DNA"/>
</dbReference>
<evidence type="ECO:0000313" key="4">
    <source>
        <dbReference type="Proteomes" id="UP000033393"/>
    </source>
</evidence>
<dbReference type="GO" id="GO:0005737">
    <property type="term" value="C:cytoplasm"/>
    <property type="evidence" value="ECO:0007669"/>
    <property type="project" value="TreeGrafter"/>
</dbReference>
<dbReference type="OrthoDB" id="151099at2"/>
<sequence length="439" mass="47719">MTSSTLSSADARTKNALTDHVLACSDPEVLHLDGDLTFSSGFMPRTAADRPLTGAHEAWEQLAGQLPALTTSPHAQRIIADLPMIPAGVDDLPDSQLKRAATVLGAIAQSYWRFGIGPMYLARGEQISPDLPAVVERPWRQVNHRLGRAEVTLSTEDCFFNNFTFIDADRIAADGTYRIEDARIELIRPKVPAFGNAAERVFISAFVEVNSVIAPVVPLACRLAEVLAEGGPDAHDEISTLLSGIADCARGAMKAFRRVSPRKGSATHCDPVELAKTFAMWDVPAPGYPTGPSGSATPVLHFFDALIGRSRYDTELGRFAHHLRDNQLPAKHRVFFDLVRELDVRGYVTGLADSAPARYREVSAAFNEVVSSFAGDDGFLGVHKGKVIDYLGVGTVVGRNQSTAHDQIFIADATWTGMADKLQQARDERTIRALDENQT</sequence>
<protein>
    <recommendedName>
        <fullName evidence="5">Indoleamine 2,3-dioxygenase</fullName>
    </recommendedName>
</protein>
<dbReference type="GO" id="GO:0046872">
    <property type="term" value="F:metal ion binding"/>
    <property type="evidence" value="ECO:0007669"/>
    <property type="project" value="UniProtKB-KW"/>
</dbReference>
<evidence type="ECO:0000256" key="2">
    <source>
        <dbReference type="ARBA" id="ARBA00023004"/>
    </source>
</evidence>
<dbReference type="SUPFAM" id="SSF140959">
    <property type="entry name" value="Indolic compounds 2,3-dioxygenase-like"/>
    <property type="match status" value="1"/>
</dbReference>
<dbReference type="GO" id="GO:0019441">
    <property type="term" value="P:L-tryptophan catabolic process to kynurenine"/>
    <property type="evidence" value="ECO:0007669"/>
    <property type="project" value="InterPro"/>
</dbReference>
<dbReference type="AlphaFoldDB" id="A0A0F0GEF7"/>
<keyword evidence="4" id="KW-1185">Reference proteome</keyword>
<dbReference type="Pfam" id="PF01231">
    <property type="entry name" value="IDO"/>
    <property type="match status" value="1"/>
</dbReference>
<dbReference type="GO" id="GO:0033754">
    <property type="term" value="F:indoleamine 2,3-dioxygenase activity"/>
    <property type="evidence" value="ECO:0007669"/>
    <property type="project" value="TreeGrafter"/>
</dbReference>
<proteinExistence type="predicted"/>
<name>A0A0F0GEF7_LENAE</name>
<dbReference type="Gene3D" id="1.20.58.480">
    <property type="match status" value="1"/>
</dbReference>
<dbReference type="InterPro" id="IPR037217">
    <property type="entry name" value="Trp/Indoleamine_2_3_dOase-like"/>
</dbReference>
<gene>
    <name evidence="3" type="ORF">UK23_45180</name>
</gene>
<evidence type="ECO:0000256" key="1">
    <source>
        <dbReference type="ARBA" id="ARBA00022723"/>
    </source>
</evidence>
<dbReference type="PANTHER" id="PTHR28657:SF5">
    <property type="entry name" value="INDOLEAMINE 2,3-DIOXYGENASE"/>
    <property type="match status" value="1"/>
</dbReference>
<organism evidence="3 4">
    <name type="scientific">Lentzea aerocolonigenes</name>
    <name type="common">Lechevalieria aerocolonigenes</name>
    <name type="synonym">Saccharothrix aerocolonigenes</name>
    <dbReference type="NCBI Taxonomy" id="68170"/>
    <lineage>
        <taxon>Bacteria</taxon>
        <taxon>Bacillati</taxon>
        <taxon>Actinomycetota</taxon>
        <taxon>Actinomycetes</taxon>
        <taxon>Pseudonocardiales</taxon>
        <taxon>Pseudonocardiaceae</taxon>
        <taxon>Lentzea</taxon>
    </lineage>
</organism>
<evidence type="ECO:0000313" key="3">
    <source>
        <dbReference type="EMBL" id="KJK33677.1"/>
    </source>
</evidence>
<comment type="caution">
    <text evidence="3">The sequence shown here is derived from an EMBL/GenBank/DDBJ whole genome shotgun (WGS) entry which is preliminary data.</text>
</comment>
<keyword evidence="2" id="KW-0408">Iron</keyword>
<dbReference type="GO" id="GO:0020037">
    <property type="term" value="F:heme binding"/>
    <property type="evidence" value="ECO:0007669"/>
    <property type="project" value="InterPro"/>
</dbReference>
<evidence type="ECO:0008006" key="5">
    <source>
        <dbReference type="Google" id="ProtNLM"/>
    </source>
</evidence>
<dbReference type="PANTHER" id="PTHR28657">
    <property type="entry name" value="INDOLEAMINE 2,3-DIOXYGENASE"/>
    <property type="match status" value="1"/>
</dbReference>
<dbReference type="Proteomes" id="UP000033393">
    <property type="component" value="Unassembled WGS sequence"/>
</dbReference>
<dbReference type="RefSeq" id="WP_045318013.1">
    <property type="nucleotide sequence ID" value="NZ_JYJG01000509.1"/>
</dbReference>
<keyword evidence="1" id="KW-0479">Metal-binding</keyword>
<dbReference type="PATRIC" id="fig|68170.10.peg.2357"/>
<reference evidence="3 4" key="1">
    <citation type="submission" date="2015-02" db="EMBL/GenBank/DDBJ databases">
        <authorList>
            <person name="Ju K.-S."/>
            <person name="Doroghazi J.R."/>
            <person name="Metcalf W."/>
        </authorList>
    </citation>
    <scope>NUCLEOTIDE SEQUENCE [LARGE SCALE GENOMIC DNA]</scope>
    <source>
        <strain evidence="3 4">NRRL B-16140</strain>
    </source>
</reference>
<dbReference type="InterPro" id="IPR000898">
    <property type="entry name" value="Indolamine_dOase"/>
</dbReference>